<protein>
    <submittedName>
        <fullName evidence="2">Uncharacterized protein</fullName>
    </submittedName>
</protein>
<keyword evidence="3" id="KW-1185">Reference proteome</keyword>
<reference evidence="2 3" key="1">
    <citation type="submission" date="2008-07" db="EMBL/GenBank/DDBJ databases">
        <authorList>
            <person name="Tandeau de Marsac N."/>
            <person name="Ferriera S."/>
            <person name="Johnson J."/>
            <person name="Kravitz S."/>
            <person name="Beeson K."/>
            <person name="Sutton G."/>
            <person name="Rogers Y.-H."/>
            <person name="Friedman R."/>
            <person name="Frazier M."/>
            <person name="Venter J.C."/>
        </authorList>
    </citation>
    <scope>NUCLEOTIDE SEQUENCE [LARGE SCALE GENOMIC DNA]</scope>
    <source>
        <strain evidence="2 3">PCC 7420</strain>
    </source>
</reference>
<dbReference type="HOGENOM" id="CLU_2952430_0_0_3"/>
<evidence type="ECO:0000313" key="2">
    <source>
        <dbReference type="EMBL" id="EDX73861.1"/>
    </source>
</evidence>
<dbReference type="AlphaFoldDB" id="B4VVK3"/>
<dbReference type="RefSeq" id="WP_006102625.1">
    <property type="nucleotide sequence ID" value="NZ_DS989855.1"/>
</dbReference>
<name>B4VVK3_9CYAN</name>
<dbReference type="EMBL" id="DS989855">
    <property type="protein sequence ID" value="EDX73861.1"/>
    <property type="molecule type" value="Genomic_DNA"/>
</dbReference>
<evidence type="ECO:0000313" key="3">
    <source>
        <dbReference type="Proteomes" id="UP000003835"/>
    </source>
</evidence>
<feature type="region of interest" description="Disordered" evidence="1">
    <location>
        <begin position="1"/>
        <end position="32"/>
    </location>
</feature>
<sequence>MGISSEQDAQYSEQDAQYSEQDAQYSEQDAHTTSRITPLLILRFKCRTAYFPNPLFSNP</sequence>
<gene>
    <name evidence="2" type="ORF">MC7420_5741</name>
</gene>
<accession>B4VVK3</accession>
<evidence type="ECO:0000256" key="1">
    <source>
        <dbReference type="SAM" id="MobiDB-lite"/>
    </source>
</evidence>
<proteinExistence type="predicted"/>
<organism evidence="2 3">
    <name type="scientific">Coleofasciculus chthonoplastes PCC 7420</name>
    <dbReference type="NCBI Taxonomy" id="118168"/>
    <lineage>
        <taxon>Bacteria</taxon>
        <taxon>Bacillati</taxon>
        <taxon>Cyanobacteriota</taxon>
        <taxon>Cyanophyceae</taxon>
        <taxon>Coleofasciculales</taxon>
        <taxon>Coleofasciculaceae</taxon>
        <taxon>Coleofasciculus</taxon>
    </lineage>
</organism>
<dbReference type="Proteomes" id="UP000003835">
    <property type="component" value="Unassembled WGS sequence"/>
</dbReference>
<dbReference type="STRING" id="118168.MC7420_5741"/>